<evidence type="ECO:0000313" key="3">
    <source>
        <dbReference type="EMBL" id="KLN36073.1"/>
    </source>
</evidence>
<dbReference type="Proteomes" id="UP000035265">
    <property type="component" value="Unassembled WGS sequence"/>
</dbReference>
<sequence length="148" mass="14573">MLVGVLAAAVLWMHVLAGSSTHHGVALPDGGAGHGGPVTLVEGRQAPAGDALSGHGDLSSASTGLGRVDGAGASGPHLDLSIGVDPHGSAGPLCLMVLVALVTLAARDALRRRAPSHPPGDAARASTGLRVPVPDRPPDLHALGISRT</sequence>
<comment type="caution">
    <text evidence="3">The sequence shown here is derived from an EMBL/GenBank/DDBJ whole genome shotgun (WGS) entry which is preliminary data.</text>
</comment>
<evidence type="ECO:0000256" key="1">
    <source>
        <dbReference type="SAM" id="MobiDB-lite"/>
    </source>
</evidence>
<gene>
    <name evidence="3" type="ORF">FB00_03480</name>
</gene>
<dbReference type="STRING" id="264251.FB00_03480"/>
<keyword evidence="4" id="KW-1185">Reference proteome</keyword>
<evidence type="ECO:0000256" key="2">
    <source>
        <dbReference type="SAM" id="SignalP"/>
    </source>
</evidence>
<feature type="chain" id="PRO_5038617243" evidence="2">
    <location>
        <begin position="18"/>
        <end position="148"/>
    </location>
</feature>
<dbReference type="EMBL" id="JNBQ01000002">
    <property type="protein sequence ID" value="KLN36073.1"/>
    <property type="molecule type" value="Genomic_DNA"/>
</dbReference>
<keyword evidence="2" id="KW-0732">Signal</keyword>
<feature type="signal peptide" evidence="2">
    <location>
        <begin position="1"/>
        <end position="17"/>
    </location>
</feature>
<name>A0A0H2KSG6_9MICO</name>
<dbReference type="PATRIC" id="fig|264251.5.peg.713"/>
<protein>
    <submittedName>
        <fullName evidence="3">Uncharacterized protein</fullName>
    </submittedName>
</protein>
<reference evidence="3 4" key="1">
    <citation type="submission" date="2014-05" db="EMBL/GenBank/DDBJ databases">
        <title>Cellulosimicrobium funkei U11 genome.</title>
        <authorList>
            <person name="Hu C."/>
            <person name="Gong Y."/>
            <person name="Wan W."/>
            <person name="Jiang M."/>
        </authorList>
    </citation>
    <scope>NUCLEOTIDE SEQUENCE [LARGE SCALE GENOMIC DNA]</scope>
    <source>
        <strain evidence="3 4">U11</strain>
    </source>
</reference>
<proteinExistence type="predicted"/>
<dbReference type="AlphaFoldDB" id="A0A0H2KSG6"/>
<organism evidence="3 4">
    <name type="scientific">Cellulosimicrobium funkei</name>
    <dbReference type="NCBI Taxonomy" id="264251"/>
    <lineage>
        <taxon>Bacteria</taxon>
        <taxon>Bacillati</taxon>
        <taxon>Actinomycetota</taxon>
        <taxon>Actinomycetes</taxon>
        <taxon>Micrococcales</taxon>
        <taxon>Promicromonosporaceae</taxon>
        <taxon>Cellulosimicrobium</taxon>
    </lineage>
</organism>
<evidence type="ECO:0000313" key="4">
    <source>
        <dbReference type="Proteomes" id="UP000035265"/>
    </source>
</evidence>
<accession>A0A0H2KSG6</accession>
<feature type="region of interest" description="Disordered" evidence="1">
    <location>
        <begin position="112"/>
        <end position="148"/>
    </location>
</feature>
<feature type="region of interest" description="Disordered" evidence="1">
    <location>
        <begin position="47"/>
        <end position="70"/>
    </location>
</feature>